<dbReference type="EMBL" id="HG994358">
    <property type="protein sequence ID" value="CAF2284356.1"/>
    <property type="molecule type" value="Genomic_DNA"/>
</dbReference>
<protein>
    <submittedName>
        <fullName evidence="1">(rape) hypothetical protein</fullName>
    </submittedName>
</protein>
<accession>A0A817AUV8</accession>
<name>A0A817AUV8_BRANA</name>
<dbReference type="AlphaFoldDB" id="A0A817AUV8"/>
<proteinExistence type="predicted"/>
<gene>
    <name evidence="1" type="ORF">DARMORV10_A04P22370.1</name>
</gene>
<reference evidence="1" key="1">
    <citation type="submission" date="2021-01" db="EMBL/GenBank/DDBJ databases">
        <authorList>
            <consortium name="Genoscope - CEA"/>
            <person name="William W."/>
        </authorList>
    </citation>
    <scope>NUCLEOTIDE SEQUENCE</scope>
</reference>
<sequence>MPIDSSNSKCLRFHIFVRFGAFRFGITSALIRNAMD</sequence>
<organism evidence="1">
    <name type="scientific">Brassica napus</name>
    <name type="common">Rape</name>
    <dbReference type="NCBI Taxonomy" id="3708"/>
    <lineage>
        <taxon>Eukaryota</taxon>
        <taxon>Viridiplantae</taxon>
        <taxon>Streptophyta</taxon>
        <taxon>Embryophyta</taxon>
        <taxon>Tracheophyta</taxon>
        <taxon>Spermatophyta</taxon>
        <taxon>Magnoliopsida</taxon>
        <taxon>eudicotyledons</taxon>
        <taxon>Gunneridae</taxon>
        <taxon>Pentapetalae</taxon>
        <taxon>rosids</taxon>
        <taxon>malvids</taxon>
        <taxon>Brassicales</taxon>
        <taxon>Brassicaceae</taxon>
        <taxon>Brassiceae</taxon>
        <taxon>Brassica</taxon>
    </lineage>
</organism>
<evidence type="ECO:0000313" key="1">
    <source>
        <dbReference type="EMBL" id="CAF2284356.1"/>
    </source>
</evidence>
<dbReference type="Proteomes" id="UP001295469">
    <property type="component" value="Chromosome A04"/>
</dbReference>